<evidence type="ECO:0000313" key="11">
    <source>
        <dbReference type="Proteomes" id="UP000243002"/>
    </source>
</evidence>
<feature type="transmembrane region" description="Helical" evidence="7">
    <location>
        <begin position="26"/>
        <end position="46"/>
    </location>
</feature>
<dbReference type="AlphaFoldDB" id="A0A2P7N1V2"/>
<keyword evidence="2" id="KW-1003">Cell membrane</keyword>
<evidence type="ECO:0000313" key="10">
    <source>
        <dbReference type="EMBL" id="PSJ07442.1"/>
    </source>
</evidence>
<dbReference type="InterPro" id="IPR050250">
    <property type="entry name" value="Macrolide_Exporter_MacB"/>
</dbReference>
<dbReference type="Pfam" id="PF12704">
    <property type="entry name" value="MacB_PCD"/>
    <property type="match status" value="1"/>
</dbReference>
<dbReference type="GO" id="GO:0005886">
    <property type="term" value="C:plasma membrane"/>
    <property type="evidence" value="ECO:0007669"/>
    <property type="project" value="UniProtKB-SubCell"/>
</dbReference>
<evidence type="ECO:0000256" key="7">
    <source>
        <dbReference type="SAM" id="Phobius"/>
    </source>
</evidence>
<comment type="subcellular location">
    <subcellularLocation>
        <location evidence="1">Cell membrane</location>
        <topology evidence="1">Multi-pass membrane protein</topology>
    </subcellularLocation>
</comment>
<evidence type="ECO:0000256" key="1">
    <source>
        <dbReference type="ARBA" id="ARBA00004651"/>
    </source>
</evidence>
<protein>
    <submittedName>
        <fullName evidence="10">ABC transporter permease</fullName>
    </submittedName>
</protein>
<comment type="similarity">
    <text evidence="6">Belongs to the ABC-4 integral membrane protein family.</text>
</comment>
<dbReference type="RefSeq" id="WP_106501627.1">
    <property type="nucleotide sequence ID" value="NZ_PXXO01000001.1"/>
</dbReference>
<dbReference type="Pfam" id="PF02687">
    <property type="entry name" value="FtsX"/>
    <property type="match status" value="1"/>
</dbReference>
<feature type="domain" description="ABC3 transporter permease C-terminal" evidence="8">
    <location>
        <begin position="289"/>
        <end position="402"/>
    </location>
</feature>
<dbReference type="PANTHER" id="PTHR30572">
    <property type="entry name" value="MEMBRANE COMPONENT OF TRANSPORTER-RELATED"/>
    <property type="match status" value="1"/>
</dbReference>
<reference evidence="10 11" key="1">
    <citation type="journal article" date="2018" name="Environ. Microbiol.">
        <title>Ecological and genomic features of two widespread freshwater picocyanobacteria.</title>
        <authorList>
            <person name="Cabello-Yeves P.J."/>
            <person name="Picazo A."/>
            <person name="Camacho A."/>
            <person name="Callieri C."/>
            <person name="Rosselli R."/>
            <person name="Roda-Garcia J.J."/>
            <person name="Coutinho F.H."/>
            <person name="Rodriguez-Valera F."/>
        </authorList>
    </citation>
    <scope>NUCLEOTIDE SEQUENCE [LARGE SCALE GENOMIC DNA]</scope>
    <source>
        <strain evidence="10 11">Tous</strain>
    </source>
</reference>
<dbReference type="InterPro" id="IPR025857">
    <property type="entry name" value="MacB_PCD"/>
</dbReference>
<dbReference type="PANTHER" id="PTHR30572:SF4">
    <property type="entry name" value="ABC TRANSPORTER PERMEASE YTRF"/>
    <property type="match status" value="1"/>
</dbReference>
<feature type="transmembrane region" description="Helical" evidence="7">
    <location>
        <begin position="370"/>
        <end position="392"/>
    </location>
</feature>
<organism evidence="10 11">
    <name type="scientific">Cyanobium usitatum str. Tous</name>
    <dbReference type="NCBI Taxonomy" id="2116684"/>
    <lineage>
        <taxon>Bacteria</taxon>
        <taxon>Bacillati</taxon>
        <taxon>Cyanobacteriota</taxon>
        <taxon>Cyanophyceae</taxon>
        <taxon>Synechococcales</taxon>
        <taxon>Prochlorococcaceae</taxon>
        <taxon>Cyanobium</taxon>
    </lineage>
</organism>
<evidence type="ECO:0000256" key="6">
    <source>
        <dbReference type="ARBA" id="ARBA00038076"/>
    </source>
</evidence>
<accession>A0A2P7N1V2</accession>
<name>A0A2P7N1V2_9CYAN</name>
<evidence type="ECO:0000259" key="8">
    <source>
        <dbReference type="Pfam" id="PF02687"/>
    </source>
</evidence>
<keyword evidence="3 7" id="KW-0812">Transmembrane</keyword>
<evidence type="ECO:0000256" key="3">
    <source>
        <dbReference type="ARBA" id="ARBA00022692"/>
    </source>
</evidence>
<keyword evidence="5 7" id="KW-0472">Membrane</keyword>
<feature type="transmembrane region" description="Helical" evidence="7">
    <location>
        <begin position="331"/>
        <end position="364"/>
    </location>
</feature>
<dbReference type="InterPro" id="IPR003838">
    <property type="entry name" value="ABC3_permease_C"/>
</dbReference>
<evidence type="ECO:0000256" key="4">
    <source>
        <dbReference type="ARBA" id="ARBA00022989"/>
    </source>
</evidence>
<dbReference type="GO" id="GO:0022857">
    <property type="term" value="F:transmembrane transporter activity"/>
    <property type="evidence" value="ECO:0007669"/>
    <property type="project" value="TreeGrafter"/>
</dbReference>
<sequence length="409" mass="42754">MPTKLPMRETVGMALSTLRANRLRSLLTMLGIVIGNASVITLVGVGRGAQNLAEGQLSNLGANVLFVVPGSNDTRRQGIDFPKNLVLEDAIAIGEQVPSVKRVAPQITLSGVVQAGGLSSSTSILGVTPEFLPVRQFEMAQGRFFTASDLNGARNVTVVGPDLGTKMFPGKAPVGRQLRIRNQLFEVIGVLEPKGAVFGQNQDENAYVPLSTMVSKLSGRDPTYGVSLNFISVEARDEQSTGAASFQITNLLRQRHRILREDDFAVRSQKDALTIVSTITGGLTLMLAAIGAVSLLVGGIGIMNIMLVSVSERTEEIGLRKALGARSGDVLLQFLVESLVLASLGGVIGSAVGIGTVAVVGVLTPLPASIGAATVLVTVGLSGSIGLFFGVVPARRAARLDPIVALRSL</sequence>
<evidence type="ECO:0000256" key="5">
    <source>
        <dbReference type="ARBA" id="ARBA00023136"/>
    </source>
</evidence>
<keyword evidence="11" id="KW-1185">Reference proteome</keyword>
<evidence type="ECO:0000259" key="9">
    <source>
        <dbReference type="Pfam" id="PF12704"/>
    </source>
</evidence>
<keyword evidence="4 7" id="KW-1133">Transmembrane helix</keyword>
<dbReference type="Proteomes" id="UP000243002">
    <property type="component" value="Unassembled WGS sequence"/>
</dbReference>
<evidence type="ECO:0000256" key="2">
    <source>
        <dbReference type="ARBA" id="ARBA00022475"/>
    </source>
</evidence>
<dbReference type="EMBL" id="PXXO01000001">
    <property type="protein sequence ID" value="PSJ07442.1"/>
    <property type="molecule type" value="Genomic_DNA"/>
</dbReference>
<feature type="transmembrane region" description="Helical" evidence="7">
    <location>
        <begin position="285"/>
        <end position="310"/>
    </location>
</feature>
<proteinExistence type="inferred from homology"/>
<dbReference type="OrthoDB" id="9770099at2"/>
<comment type="caution">
    <text evidence="10">The sequence shown here is derived from an EMBL/GenBank/DDBJ whole genome shotgun (WGS) entry which is preliminary data.</text>
</comment>
<feature type="domain" description="MacB-like periplasmic core" evidence="9">
    <location>
        <begin position="25"/>
        <end position="250"/>
    </location>
</feature>
<gene>
    <name evidence="10" type="ORF">C7K55_01625</name>
</gene>